<keyword evidence="1" id="KW-1133">Transmembrane helix</keyword>
<dbReference type="AlphaFoldDB" id="X1EK78"/>
<dbReference type="EMBL" id="BART01034479">
    <property type="protein sequence ID" value="GAH17529.1"/>
    <property type="molecule type" value="Genomic_DNA"/>
</dbReference>
<comment type="caution">
    <text evidence="2">The sequence shown here is derived from an EMBL/GenBank/DDBJ whole genome shotgun (WGS) entry which is preliminary data.</text>
</comment>
<name>X1EK78_9ZZZZ</name>
<proteinExistence type="predicted"/>
<feature type="non-terminal residue" evidence="2">
    <location>
        <position position="1"/>
    </location>
</feature>
<feature type="transmembrane region" description="Helical" evidence="1">
    <location>
        <begin position="153"/>
        <end position="172"/>
    </location>
</feature>
<evidence type="ECO:0008006" key="3">
    <source>
        <dbReference type="Google" id="ProtNLM"/>
    </source>
</evidence>
<reference evidence="2" key="1">
    <citation type="journal article" date="2014" name="Front. Microbiol.">
        <title>High frequency of phylogenetically diverse reductive dehalogenase-homologous genes in deep subseafloor sedimentary metagenomes.</title>
        <authorList>
            <person name="Kawai M."/>
            <person name="Futagami T."/>
            <person name="Toyoda A."/>
            <person name="Takaki Y."/>
            <person name="Nishi S."/>
            <person name="Hori S."/>
            <person name="Arai W."/>
            <person name="Tsubouchi T."/>
            <person name="Morono Y."/>
            <person name="Uchiyama I."/>
            <person name="Ito T."/>
            <person name="Fujiyama A."/>
            <person name="Inagaki F."/>
            <person name="Takami H."/>
        </authorList>
    </citation>
    <scope>NUCLEOTIDE SEQUENCE</scope>
    <source>
        <strain evidence="2">Expedition CK06-06</strain>
    </source>
</reference>
<protein>
    <recommendedName>
        <fullName evidence="3">Glycosyltransferase RgtA/B/C/D-like domain-containing protein</fullName>
    </recommendedName>
</protein>
<feature type="transmembrane region" description="Helical" evidence="1">
    <location>
        <begin position="178"/>
        <end position="199"/>
    </location>
</feature>
<feature type="non-terminal residue" evidence="2">
    <location>
        <position position="212"/>
    </location>
</feature>
<feature type="transmembrane region" description="Helical" evidence="1">
    <location>
        <begin position="121"/>
        <end position="141"/>
    </location>
</feature>
<keyword evidence="1" id="KW-0812">Transmembrane</keyword>
<evidence type="ECO:0000313" key="2">
    <source>
        <dbReference type="EMBL" id="GAH17529.1"/>
    </source>
</evidence>
<accession>X1EK78</accession>
<keyword evidence="1" id="KW-0472">Membrane</keyword>
<feature type="transmembrane region" description="Helical" evidence="1">
    <location>
        <begin position="68"/>
        <end position="88"/>
    </location>
</feature>
<sequence>DIIATVLGYLGFALILSNKSEKVWQSTIAGLCAALAFEVHPYTAIFASTMVVLFIYKYKLDFFRKKDFWGFVAGGMIGGIIFLSLHVLPNPRTYFQLQQLMFSNTHIPPILTGNLAIISKAFIDMLIVISKLNPLVFIGILAGMKLIRSRPSYINQLVILNASLLLGFILLVRNHDAYYIIYYTPGLSLLLAAVLLEFLKSPTKSQFIYRTR</sequence>
<organism evidence="2">
    <name type="scientific">marine sediment metagenome</name>
    <dbReference type="NCBI Taxonomy" id="412755"/>
    <lineage>
        <taxon>unclassified sequences</taxon>
        <taxon>metagenomes</taxon>
        <taxon>ecological metagenomes</taxon>
    </lineage>
</organism>
<feature type="transmembrane region" description="Helical" evidence="1">
    <location>
        <begin position="28"/>
        <end position="56"/>
    </location>
</feature>
<gene>
    <name evidence="2" type="ORF">S01H4_58911</name>
</gene>
<evidence type="ECO:0000256" key="1">
    <source>
        <dbReference type="SAM" id="Phobius"/>
    </source>
</evidence>